<feature type="region of interest" description="Disordered" evidence="13">
    <location>
        <begin position="431"/>
        <end position="462"/>
    </location>
</feature>
<dbReference type="KEGG" id="ipu:108257676"/>
<evidence type="ECO:0000313" key="17">
    <source>
        <dbReference type="RefSeq" id="XP_017311096.1"/>
    </source>
</evidence>
<dbReference type="OrthoDB" id="297496at2759"/>
<reference evidence="16" key="1">
    <citation type="journal article" date="2016" name="Nat. Commun.">
        <title>The channel catfish genome sequence provides insights into the evolution of scale formation in teleosts.</title>
        <authorList>
            <person name="Liu Z."/>
            <person name="Liu S."/>
            <person name="Yao J."/>
            <person name="Bao L."/>
            <person name="Zhang J."/>
            <person name="Li Y."/>
            <person name="Jiang C."/>
            <person name="Sun L."/>
            <person name="Wang R."/>
            <person name="Zhang Y."/>
            <person name="Zhou T."/>
            <person name="Zeng Q."/>
            <person name="Fu Q."/>
            <person name="Gao S."/>
            <person name="Li N."/>
            <person name="Koren S."/>
            <person name="Jiang Y."/>
            <person name="Zimin A."/>
            <person name="Xu P."/>
            <person name="Phillippy A.M."/>
            <person name="Geng X."/>
            <person name="Song L."/>
            <person name="Sun F."/>
            <person name="Li C."/>
            <person name="Wang X."/>
            <person name="Chen A."/>
            <person name="Jin Y."/>
            <person name="Yuan Z."/>
            <person name="Yang Y."/>
            <person name="Tan S."/>
            <person name="Peatman E."/>
            <person name="Lu J."/>
            <person name="Qin Z."/>
            <person name="Dunham R."/>
            <person name="Li Z."/>
            <person name="Sonstegard T."/>
            <person name="Feng J."/>
            <person name="Danzmann R.G."/>
            <person name="Schroeder S."/>
            <person name="Scheffler B."/>
            <person name="Duke M.V."/>
            <person name="Ballard L."/>
            <person name="Kucuktas H."/>
            <person name="Kaltenboeck L."/>
            <person name="Liu H."/>
            <person name="Armbruster J."/>
            <person name="Xie Y."/>
            <person name="Kirby M.L."/>
            <person name="Tian Y."/>
            <person name="Flanagan M.E."/>
            <person name="Mu W."/>
            <person name="Waldbieser G.C."/>
        </authorList>
    </citation>
    <scope>NUCLEOTIDE SEQUENCE [LARGE SCALE GENOMIC DNA]</scope>
    <source>
        <strain evidence="16">SDA103</strain>
    </source>
</reference>
<dbReference type="Proteomes" id="UP000221080">
    <property type="component" value="Chromosome 25"/>
</dbReference>
<evidence type="ECO:0000256" key="1">
    <source>
        <dbReference type="ARBA" id="ARBA00004141"/>
    </source>
</evidence>
<dbReference type="FunFam" id="1.10.287.70:FF:000077">
    <property type="entry name" value="Potassium channel subfamily K member 5"/>
    <property type="match status" value="1"/>
</dbReference>
<accession>A0A2D0Q078</accession>
<evidence type="ECO:0000256" key="4">
    <source>
        <dbReference type="ARBA" id="ARBA00022538"/>
    </source>
</evidence>
<sequence length="462" mass="52735">MYREFGSLGKMADKGSFLTSVVIFYLSIGATVFHLLEEPNWRTAVQQYQQDKDRILQRHPCLTKDDLETIIQTVATAAGQGVTITGGKAYNPWIWQNAVIFAATIITTIGYGQVAPKTVGGRIFCIIFGLCGIPLCLTWISELGKFFSSRTKRLSQTLLHRRFNVKKVQLICTTLFLLWGLLFHLLIPPFIFMCMEEWTYLEGLYFCFITLTTVGFGDYVAGVNTGLTYKAPYRFCVELWIYMGLAWLSLFFSWNVNMVVVAHKVLKKRRQMRHKLSPVQLEQIHKAPLPHAPSIVDIFKFMSEKGEDYSDVIRAIGTAEKKKKQQEEELTRSKSCSELLKQMVVPLEQSPRQKRRFSIGDNVYMVISRARGSTGDLDECRSLHEELSHDPDLEKEKCSEKEILKRAGSLEWDSSNVLQRSIQIPSFRFSFDTDDSGTQEEPSRFSVTRVNEDLLEKGEGPG</sequence>
<feature type="transmembrane region" description="Helical" evidence="14">
    <location>
        <begin position="168"/>
        <end position="191"/>
    </location>
</feature>
<protein>
    <submittedName>
        <fullName evidence="17">Potassium channel subfamily K member 5b isoform X1</fullName>
    </submittedName>
</protein>
<dbReference type="STRING" id="7998.ENSIPUP00000026401"/>
<name>A0A2D0Q078_ICTPU</name>
<feature type="compositionally biased region" description="Basic and acidic residues" evidence="13">
    <location>
        <begin position="450"/>
        <end position="462"/>
    </location>
</feature>
<dbReference type="RefSeq" id="XP_017311096.1">
    <property type="nucleotide sequence ID" value="XM_017455607.3"/>
</dbReference>
<keyword evidence="5 12" id="KW-0812">Transmembrane</keyword>
<keyword evidence="7" id="KW-0630">Potassium</keyword>
<feature type="transmembrane region" description="Helical" evidence="14">
    <location>
        <begin position="16"/>
        <end position="36"/>
    </location>
</feature>
<dbReference type="GO" id="GO:0022841">
    <property type="term" value="F:potassium ion leak channel activity"/>
    <property type="evidence" value="ECO:0007669"/>
    <property type="project" value="TreeGrafter"/>
</dbReference>
<dbReference type="Gene3D" id="1.10.287.70">
    <property type="match status" value="1"/>
</dbReference>
<dbReference type="GO" id="GO:0030322">
    <property type="term" value="P:stabilization of membrane potential"/>
    <property type="evidence" value="ECO:0007669"/>
    <property type="project" value="TreeGrafter"/>
</dbReference>
<dbReference type="InterPro" id="IPR003092">
    <property type="entry name" value="2pore_dom_K_chnl_TASK"/>
</dbReference>
<evidence type="ECO:0000256" key="14">
    <source>
        <dbReference type="SAM" id="Phobius"/>
    </source>
</evidence>
<dbReference type="PRINTS" id="PR01333">
    <property type="entry name" value="2POREKCHANEL"/>
</dbReference>
<keyword evidence="11 12" id="KW-0407">Ion channel</keyword>
<dbReference type="PRINTS" id="PR01095">
    <property type="entry name" value="TASKCHANNEL"/>
</dbReference>
<evidence type="ECO:0000256" key="9">
    <source>
        <dbReference type="ARBA" id="ARBA00023065"/>
    </source>
</evidence>
<evidence type="ECO:0000256" key="12">
    <source>
        <dbReference type="RuleBase" id="RU003857"/>
    </source>
</evidence>
<dbReference type="PANTHER" id="PTHR11003:SF295">
    <property type="entry name" value="POTASSIUM CHANNEL SUBFAMILY K MEMBER 5"/>
    <property type="match status" value="1"/>
</dbReference>
<dbReference type="GeneID" id="108257676"/>
<proteinExistence type="inferred from homology"/>
<evidence type="ECO:0000256" key="11">
    <source>
        <dbReference type="ARBA" id="ARBA00023303"/>
    </source>
</evidence>
<keyword evidence="9 12" id="KW-0406">Ion transport</keyword>
<dbReference type="InterPro" id="IPR003280">
    <property type="entry name" value="2pore_dom_K_chnl"/>
</dbReference>
<evidence type="ECO:0000256" key="5">
    <source>
        <dbReference type="ARBA" id="ARBA00022692"/>
    </source>
</evidence>
<evidence type="ECO:0000259" key="15">
    <source>
        <dbReference type="Pfam" id="PF07885"/>
    </source>
</evidence>
<comment type="similarity">
    <text evidence="2 12">Belongs to the two pore domain potassium channel (TC 1.A.1.8) family.</text>
</comment>
<evidence type="ECO:0000256" key="13">
    <source>
        <dbReference type="SAM" id="MobiDB-lite"/>
    </source>
</evidence>
<keyword evidence="16" id="KW-1185">Reference proteome</keyword>
<feature type="transmembrane region" description="Helical" evidence="14">
    <location>
        <begin position="203"/>
        <end position="221"/>
    </location>
</feature>
<feature type="domain" description="Potassium channel" evidence="15">
    <location>
        <begin position="88"/>
        <end position="148"/>
    </location>
</feature>
<dbReference type="SUPFAM" id="SSF81324">
    <property type="entry name" value="Voltage-gated potassium channels"/>
    <property type="match status" value="2"/>
</dbReference>
<keyword evidence="3 12" id="KW-0813">Transport</keyword>
<feature type="transmembrane region" description="Helical" evidence="14">
    <location>
        <begin position="241"/>
        <end position="266"/>
    </location>
</feature>
<dbReference type="GO" id="GO:0015271">
    <property type="term" value="F:outward rectifier potassium channel activity"/>
    <property type="evidence" value="ECO:0007669"/>
    <property type="project" value="TreeGrafter"/>
</dbReference>
<dbReference type="CTD" id="393606"/>
<reference evidence="17" key="2">
    <citation type="submission" date="2025-08" db="UniProtKB">
        <authorList>
            <consortium name="RefSeq"/>
        </authorList>
    </citation>
    <scope>IDENTIFICATION</scope>
    <source>
        <tissue evidence="17">Blood</tissue>
    </source>
</reference>
<comment type="subcellular location">
    <subcellularLocation>
        <location evidence="1">Membrane</location>
        <topology evidence="1">Multi-pass membrane protein</topology>
    </subcellularLocation>
</comment>
<feature type="domain" description="Potassium channel" evidence="15">
    <location>
        <begin position="181"/>
        <end position="257"/>
    </location>
</feature>
<evidence type="ECO:0000256" key="7">
    <source>
        <dbReference type="ARBA" id="ARBA00022958"/>
    </source>
</evidence>
<keyword evidence="4" id="KW-0633">Potassium transport</keyword>
<dbReference type="GO" id="GO:0005886">
    <property type="term" value="C:plasma membrane"/>
    <property type="evidence" value="ECO:0007669"/>
    <property type="project" value="TreeGrafter"/>
</dbReference>
<feature type="transmembrane region" description="Helical" evidence="14">
    <location>
        <begin position="93"/>
        <end position="111"/>
    </location>
</feature>
<evidence type="ECO:0000256" key="2">
    <source>
        <dbReference type="ARBA" id="ARBA00006666"/>
    </source>
</evidence>
<keyword evidence="8 14" id="KW-1133">Transmembrane helix</keyword>
<gene>
    <name evidence="17" type="primary">kcnk5b</name>
</gene>
<keyword evidence="10 14" id="KW-0472">Membrane</keyword>
<evidence type="ECO:0000313" key="16">
    <source>
        <dbReference type="Proteomes" id="UP000221080"/>
    </source>
</evidence>
<dbReference type="AlphaFoldDB" id="A0A2D0Q078"/>
<evidence type="ECO:0000256" key="10">
    <source>
        <dbReference type="ARBA" id="ARBA00023136"/>
    </source>
</evidence>
<dbReference type="InterPro" id="IPR013099">
    <property type="entry name" value="K_chnl_dom"/>
</dbReference>
<keyword evidence="6" id="KW-0631">Potassium channel</keyword>
<dbReference type="Pfam" id="PF07885">
    <property type="entry name" value="Ion_trans_2"/>
    <property type="match status" value="2"/>
</dbReference>
<feature type="transmembrane region" description="Helical" evidence="14">
    <location>
        <begin position="123"/>
        <end position="141"/>
    </location>
</feature>
<evidence type="ECO:0000256" key="3">
    <source>
        <dbReference type="ARBA" id="ARBA00022448"/>
    </source>
</evidence>
<dbReference type="PANTHER" id="PTHR11003">
    <property type="entry name" value="POTASSIUM CHANNEL, SUBFAMILY K"/>
    <property type="match status" value="1"/>
</dbReference>
<evidence type="ECO:0000256" key="6">
    <source>
        <dbReference type="ARBA" id="ARBA00022826"/>
    </source>
</evidence>
<organism evidence="16 17">
    <name type="scientific">Ictalurus punctatus</name>
    <name type="common">Channel catfish</name>
    <name type="synonym">Silurus punctatus</name>
    <dbReference type="NCBI Taxonomy" id="7998"/>
    <lineage>
        <taxon>Eukaryota</taxon>
        <taxon>Metazoa</taxon>
        <taxon>Chordata</taxon>
        <taxon>Craniata</taxon>
        <taxon>Vertebrata</taxon>
        <taxon>Euteleostomi</taxon>
        <taxon>Actinopterygii</taxon>
        <taxon>Neopterygii</taxon>
        <taxon>Teleostei</taxon>
        <taxon>Ostariophysi</taxon>
        <taxon>Siluriformes</taxon>
        <taxon>Ictaluridae</taxon>
        <taxon>Ictalurus</taxon>
    </lineage>
</organism>
<evidence type="ECO:0000256" key="8">
    <source>
        <dbReference type="ARBA" id="ARBA00022989"/>
    </source>
</evidence>